<evidence type="ECO:0000313" key="3">
    <source>
        <dbReference type="Proteomes" id="UP001141806"/>
    </source>
</evidence>
<reference evidence="2" key="1">
    <citation type="journal article" date="2023" name="Plant J.">
        <title>The genome of the king protea, Protea cynaroides.</title>
        <authorList>
            <person name="Chang J."/>
            <person name="Duong T.A."/>
            <person name="Schoeman C."/>
            <person name="Ma X."/>
            <person name="Roodt D."/>
            <person name="Barker N."/>
            <person name="Li Z."/>
            <person name="Van de Peer Y."/>
            <person name="Mizrachi E."/>
        </authorList>
    </citation>
    <scope>NUCLEOTIDE SEQUENCE</scope>
    <source>
        <tissue evidence="2">Young leaves</tissue>
    </source>
</reference>
<accession>A0A9Q0L1T3</accession>
<protein>
    <submittedName>
        <fullName evidence="2">Uncharacterized protein</fullName>
    </submittedName>
</protein>
<comment type="caution">
    <text evidence="2">The sequence shown here is derived from an EMBL/GenBank/DDBJ whole genome shotgun (WGS) entry which is preliminary data.</text>
</comment>
<organism evidence="2 3">
    <name type="scientific">Protea cynaroides</name>
    <dbReference type="NCBI Taxonomy" id="273540"/>
    <lineage>
        <taxon>Eukaryota</taxon>
        <taxon>Viridiplantae</taxon>
        <taxon>Streptophyta</taxon>
        <taxon>Embryophyta</taxon>
        <taxon>Tracheophyta</taxon>
        <taxon>Spermatophyta</taxon>
        <taxon>Magnoliopsida</taxon>
        <taxon>Proteales</taxon>
        <taxon>Proteaceae</taxon>
        <taxon>Protea</taxon>
    </lineage>
</organism>
<dbReference type="AlphaFoldDB" id="A0A9Q0L1T3"/>
<proteinExistence type="predicted"/>
<name>A0A9Q0L1T3_9MAGN</name>
<dbReference type="EMBL" id="JAMYWD010000001">
    <property type="protein sequence ID" value="KAJ4980726.1"/>
    <property type="molecule type" value="Genomic_DNA"/>
</dbReference>
<evidence type="ECO:0000256" key="1">
    <source>
        <dbReference type="SAM" id="MobiDB-lite"/>
    </source>
</evidence>
<evidence type="ECO:0000313" key="2">
    <source>
        <dbReference type="EMBL" id="KAJ4980726.1"/>
    </source>
</evidence>
<sequence>MTFNEKQPNTSFFSFAMNPKKRKGGNPPVEGSFRSIQTLPKLETRGEQKQLLLWTSSALAYGDDTAAPLKSNIFLFLARFLCRLFSC</sequence>
<feature type="region of interest" description="Disordered" evidence="1">
    <location>
        <begin position="1"/>
        <end position="33"/>
    </location>
</feature>
<keyword evidence="3" id="KW-1185">Reference proteome</keyword>
<feature type="compositionally biased region" description="Polar residues" evidence="1">
    <location>
        <begin position="1"/>
        <end position="13"/>
    </location>
</feature>
<gene>
    <name evidence="2" type="ORF">NE237_031563</name>
</gene>
<dbReference type="Proteomes" id="UP001141806">
    <property type="component" value="Unassembled WGS sequence"/>
</dbReference>